<dbReference type="Gene3D" id="1.10.150.240">
    <property type="entry name" value="Putative phosphatase, domain 2"/>
    <property type="match status" value="1"/>
</dbReference>
<dbReference type="PANTHER" id="PTHR46191:SF2">
    <property type="entry name" value="HALOACID DEHALOGENASE-LIKE HYDROLASE DOMAIN-CONTAINING PROTEIN 3"/>
    <property type="match status" value="1"/>
</dbReference>
<comment type="similarity">
    <text evidence="1">Belongs to the HAD-like hydrolase superfamily.</text>
</comment>
<dbReference type="NCBIfam" id="TIGR01509">
    <property type="entry name" value="HAD-SF-IA-v3"/>
    <property type="match status" value="1"/>
</dbReference>
<evidence type="ECO:0008006" key="4">
    <source>
        <dbReference type="Google" id="ProtNLM"/>
    </source>
</evidence>
<dbReference type="InterPro" id="IPR023214">
    <property type="entry name" value="HAD_sf"/>
</dbReference>
<dbReference type="InterPro" id="IPR023198">
    <property type="entry name" value="PGP-like_dom2"/>
</dbReference>
<dbReference type="SUPFAM" id="SSF56784">
    <property type="entry name" value="HAD-like"/>
    <property type="match status" value="1"/>
</dbReference>
<dbReference type="EMBL" id="QMRA01000018">
    <property type="protein sequence ID" value="RLE54698.1"/>
    <property type="molecule type" value="Genomic_DNA"/>
</dbReference>
<dbReference type="InterPro" id="IPR036412">
    <property type="entry name" value="HAD-like_sf"/>
</dbReference>
<evidence type="ECO:0000256" key="1">
    <source>
        <dbReference type="ARBA" id="ARBA00007958"/>
    </source>
</evidence>
<dbReference type="NCBIfam" id="TIGR01549">
    <property type="entry name" value="HAD-SF-IA-v1"/>
    <property type="match status" value="1"/>
</dbReference>
<organism evidence="2 3">
    <name type="scientific">Thermoproteota archaeon</name>
    <dbReference type="NCBI Taxonomy" id="2056631"/>
    <lineage>
        <taxon>Archaea</taxon>
        <taxon>Thermoproteota</taxon>
    </lineage>
</organism>
<evidence type="ECO:0000313" key="3">
    <source>
        <dbReference type="Proteomes" id="UP000269499"/>
    </source>
</evidence>
<dbReference type="Gene3D" id="3.40.50.1000">
    <property type="entry name" value="HAD superfamily/HAD-like"/>
    <property type="match status" value="1"/>
</dbReference>
<dbReference type="SFLD" id="SFLDS00003">
    <property type="entry name" value="Haloacid_Dehalogenase"/>
    <property type="match status" value="1"/>
</dbReference>
<dbReference type="AlphaFoldDB" id="A0A497F6S1"/>
<evidence type="ECO:0000313" key="2">
    <source>
        <dbReference type="EMBL" id="RLE54698.1"/>
    </source>
</evidence>
<dbReference type="PANTHER" id="PTHR46191">
    <property type="match status" value="1"/>
</dbReference>
<accession>A0A497F6S1</accession>
<protein>
    <recommendedName>
        <fullName evidence="4">HAD family hydrolase</fullName>
    </recommendedName>
</protein>
<comment type="caution">
    <text evidence="2">The sequence shown here is derived from an EMBL/GenBank/DDBJ whole genome shotgun (WGS) entry which is preliminary data.</text>
</comment>
<reference evidence="2 3" key="1">
    <citation type="submission" date="2018-06" db="EMBL/GenBank/DDBJ databases">
        <title>Extensive metabolic versatility and redundancy in microbially diverse, dynamic hydrothermal sediments.</title>
        <authorList>
            <person name="Dombrowski N."/>
            <person name="Teske A."/>
            <person name="Baker B.J."/>
        </authorList>
    </citation>
    <scope>NUCLEOTIDE SEQUENCE [LARGE SCALE GENOMIC DNA]</scope>
    <source>
        <strain evidence="2">B20_G2</strain>
    </source>
</reference>
<dbReference type="Proteomes" id="UP000269499">
    <property type="component" value="Unassembled WGS sequence"/>
</dbReference>
<dbReference type="InterPro" id="IPR006439">
    <property type="entry name" value="HAD-SF_hydro_IA"/>
</dbReference>
<dbReference type="Pfam" id="PF00702">
    <property type="entry name" value="Hydrolase"/>
    <property type="match status" value="1"/>
</dbReference>
<dbReference type="InterPro" id="IPR051828">
    <property type="entry name" value="HAD-like_hydrolase_domain"/>
</dbReference>
<proteinExistence type="inferred from homology"/>
<dbReference type="PRINTS" id="PR00413">
    <property type="entry name" value="HADHALOGNASE"/>
</dbReference>
<name>A0A497F6S1_9CREN</name>
<dbReference type="SFLD" id="SFLDG01129">
    <property type="entry name" value="C1.5:_HAD__Beta-PGM__Phosphata"/>
    <property type="match status" value="1"/>
</dbReference>
<gene>
    <name evidence="2" type="ORF">DRJ26_01590</name>
</gene>
<sequence length="231" mass="26172">MLSVISLDFGGTLACEVNEEYYAFHEILRELGYAVEVEEVREALSIAWNLWLQEKAKTGKVWSEEALKGVIRRILRQVGAPASDELVLRAAELYPHKLEFKAYPDAEPTLKKLKQKEKYKLIVISNASSQRNVEIYLENLGLKHYFDLIIVSGTIGYEKPDPKIFHAAAEMLDVKPEEMLHVGDDYEADYLGAISAGLKGVLIDRKDVHKGKQCTRIKELTELIGLLNELK</sequence>